<dbReference type="Gene3D" id="1.10.443.10">
    <property type="entry name" value="Intergrase catalytic core"/>
    <property type="match status" value="1"/>
</dbReference>
<dbReference type="Gene3D" id="1.10.150.130">
    <property type="match status" value="1"/>
</dbReference>
<evidence type="ECO:0000256" key="3">
    <source>
        <dbReference type="ARBA" id="ARBA00023125"/>
    </source>
</evidence>
<evidence type="ECO:0000256" key="1">
    <source>
        <dbReference type="ARBA" id="ARBA00008857"/>
    </source>
</evidence>
<dbReference type="Pfam" id="PF13356">
    <property type="entry name" value="Arm-DNA-bind_3"/>
    <property type="match status" value="1"/>
</dbReference>
<proteinExistence type="inferred from homology"/>
<keyword evidence="7" id="KW-1185">Reference proteome</keyword>
<evidence type="ECO:0000256" key="4">
    <source>
        <dbReference type="ARBA" id="ARBA00023172"/>
    </source>
</evidence>
<dbReference type="InterPro" id="IPR002104">
    <property type="entry name" value="Integrase_catalytic"/>
</dbReference>
<keyword evidence="4" id="KW-0233">DNA recombination</keyword>
<keyword evidence="2" id="KW-0229">DNA integration</keyword>
<dbReference type="SUPFAM" id="SSF56349">
    <property type="entry name" value="DNA breaking-rejoining enzymes"/>
    <property type="match status" value="1"/>
</dbReference>
<dbReference type="HOGENOM" id="CLU_027562_17_7_0"/>
<feature type="domain" description="Tyr recombinase" evidence="5">
    <location>
        <begin position="198"/>
        <end position="388"/>
    </location>
</feature>
<organism evidence="6 7">
    <name type="scientific">Jonquetella anthropi DSM 22815</name>
    <dbReference type="NCBI Taxonomy" id="885272"/>
    <lineage>
        <taxon>Bacteria</taxon>
        <taxon>Thermotogati</taxon>
        <taxon>Synergistota</taxon>
        <taxon>Synergistia</taxon>
        <taxon>Synergistales</taxon>
        <taxon>Dethiosulfovibrionaceae</taxon>
        <taxon>Jonquetella</taxon>
    </lineage>
</organism>
<dbReference type="STRING" id="885272.JonanDRAFT_1232"/>
<accession>H0ULV7</accession>
<dbReference type="PROSITE" id="PS51898">
    <property type="entry name" value="TYR_RECOMBINASE"/>
    <property type="match status" value="1"/>
</dbReference>
<sequence length="391" mass="45132">MRVKLTQNLVSKPPDDLIGTEIFDTVTTGFMLRIGKHARTFYVVYRGKTRQLRKFKIGSATYLTLAQARDICKSVLGRIALGQDPQEERLTERETELSVHKFLKEIYIPKVRRERPKTASLTESILLRILKENLHKPLSSISAEKIVKIREQLLQSGLRPISVKRYESDVRACLNYAVSQKLIAPIKINEKMKYENTERIRYLAPDEEERLKNALKERDKRLRKNNKNIQGRYADYLEPLITLSLKTGIRRGAMLQLEWRDIDFNAKTVLVRGEICKTGKSRRIPLSPLAFETLKAWREQQPQGNRYIFPSPRGDWPRSSCDEAWRTLLKKAGITNFHWHDLRHDFASKLVMSGIDLNTVRELLGHGSLTMTLRYAHLAPSKLSAAVETLG</sequence>
<dbReference type="InterPro" id="IPR011010">
    <property type="entry name" value="DNA_brk_join_enz"/>
</dbReference>
<dbReference type="Gene3D" id="3.30.160.390">
    <property type="entry name" value="Integrase, DNA-binding domain"/>
    <property type="match status" value="1"/>
</dbReference>
<dbReference type="GO" id="GO:0003677">
    <property type="term" value="F:DNA binding"/>
    <property type="evidence" value="ECO:0007669"/>
    <property type="project" value="UniProtKB-KW"/>
</dbReference>
<dbReference type="Proteomes" id="UP000003806">
    <property type="component" value="Chromosome"/>
</dbReference>
<comment type="similarity">
    <text evidence="1">Belongs to the 'phage' integrase family.</text>
</comment>
<protein>
    <submittedName>
        <fullName evidence="6">Site-specific recombinase XerD</fullName>
    </submittedName>
</protein>
<dbReference type="InterPro" id="IPR038488">
    <property type="entry name" value="Integrase_DNA-bd_sf"/>
</dbReference>
<dbReference type="PANTHER" id="PTHR30629:SF2">
    <property type="entry name" value="PROPHAGE INTEGRASE INTS-RELATED"/>
    <property type="match status" value="1"/>
</dbReference>
<keyword evidence="3" id="KW-0238">DNA-binding</keyword>
<evidence type="ECO:0000256" key="2">
    <source>
        <dbReference type="ARBA" id="ARBA00022908"/>
    </source>
</evidence>
<reference evidence="6 7" key="1">
    <citation type="submission" date="2011-11" db="EMBL/GenBank/DDBJ databases">
        <title>The Noncontiguous Finished genome of Jonquetella anthropi DSM 22815.</title>
        <authorList>
            <consortium name="US DOE Joint Genome Institute (JGI-PGF)"/>
            <person name="Lucas S."/>
            <person name="Copeland A."/>
            <person name="Lapidus A."/>
            <person name="Glavina del Rio T."/>
            <person name="Dalin E."/>
            <person name="Tice H."/>
            <person name="Bruce D."/>
            <person name="Goodwin L."/>
            <person name="Pitluck S."/>
            <person name="Peters L."/>
            <person name="Mikhailova N."/>
            <person name="Held B."/>
            <person name="Kyrpides N."/>
            <person name="Mavromatis K."/>
            <person name="Ivanova N."/>
            <person name="Markowitz V."/>
            <person name="Cheng J.-F."/>
            <person name="Hugenholtz P."/>
            <person name="Woyke T."/>
            <person name="Wu D."/>
            <person name="Gronow S."/>
            <person name="Wellnitz S."/>
            <person name="Brambilla E."/>
            <person name="Klenk H.-P."/>
            <person name="Eisen J.A."/>
        </authorList>
    </citation>
    <scope>NUCLEOTIDE SEQUENCE [LARGE SCALE GENOMIC DNA]</scope>
    <source>
        <strain evidence="6 7">DSM 22815</strain>
    </source>
</reference>
<dbReference type="InterPro" id="IPR013762">
    <property type="entry name" value="Integrase-like_cat_sf"/>
</dbReference>
<dbReference type="InterPro" id="IPR025166">
    <property type="entry name" value="Integrase_DNA_bind_dom"/>
</dbReference>
<dbReference type="InterPro" id="IPR050808">
    <property type="entry name" value="Phage_Integrase"/>
</dbReference>
<dbReference type="eggNOG" id="COG4974">
    <property type="taxonomic scope" value="Bacteria"/>
</dbReference>
<evidence type="ECO:0000313" key="6">
    <source>
        <dbReference type="EMBL" id="EHM13598.1"/>
    </source>
</evidence>
<dbReference type="RefSeq" id="WP_008523190.1">
    <property type="nucleotide sequence ID" value="NZ_CM001376.1"/>
</dbReference>
<dbReference type="InterPro" id="IPR010998">
    <property type="entry name" value="Integrase_recombinase_N"/>
</dbReference>
<dbReference type="OrthoDB" id="9057547at2"/>
<dbReference type="GO" id="GO:0015074">
    <property type="term" value="P:DNA integration"/>
    <property type="evidence" value="ECO:0007669"/>
    <property type="project" value="UniProtKB-KW"/>
</dbReference>
<dbReference type="Pfam" id="PF00589">
    <property type="entry name" value="Phage_integrase"/>
    <property type="match status" value="1"/>
</dbReference>
<dbReference type="PANTHER" id="PTHR30629">
    <property type="entry name" value="PROPHAGE INTEGRASE"/>
    <property type="match status" value="1"/>
</dbReference>
<gene>
    <name evidence="6" type="ORF">JonanDRAFT_1232</name>
</gene>
<dbReference type="EMBL" id="CM001376">
    <property type="protein sequence ID" value="EHM13598.1"/>
    <property type="molecule type" value="Genomic_DNA"/>
</dbReference>
<name>H0ULV7_9BACT</name>
<dbReference type="AlphaFoldDB" id="H0ULV7"/>
<dbReference type="GO" id="GO:0006310">
    <property type="term" value="P:DNA recombination"/>
    <property type="evidence" value="ECO:0007669"/>
    <property type="project" value="UniProtKB-KW"/>
</dbReference>
<evidence type="ECO:0000259" key="5">
    <source>
        <dbReference type="PROSITE" id="PS51898"/>
    </source>
</evidence>
<evidence type="ECO:0000313" key="7">
    <source>
        <dbReference type="Proteomes" id="UP000003806"/>
    </source>
</evidence>
<dbReference type="CDD" id="cd00796">
    <property type="entry name" value="INT_Rci_Hp1_C"/>
    <property type="match status" value="1"/>
</dbReference>